<dbReference type="SUPFAM" id="SSF57850">
    <property type="entry name" value="RING/U-box"/>
    <property type="match status" value="1"/>
</dbReference>
<keyword evidence="5" id="KW-0862">Zinc</keyword>
<dbReference type="GO" id="GO:0072344">
    <property type="term" value="P:rescue of stalled ribosome"/>
    <property type="evidence" value="ECO:0007669"/>
    <property type="project" value="InterPro"/>
</dbReference>
<dbReference type="InterPro" id="IPR056437">
    <property type="entry name" value="Znf-C2H2_ZNF598/HEL2"/>
</dbReference>
<comment type="pathway">
    <text evidence="2">Protein modification; protein ubiquitination.</text>
</comment>
<accession>A0AAW2I927</accession>
<dbReference type="AlphaFoldDB" id="A0AAW2I927"/>
<gene>
    <name evidence="10" type="ORF">PYX00_000148</name>
</gene>
<feature type="compositionally biased region" description="Basic and acidic residues" evidence="8">
    <location>
        <begin position="273"/>
        <end position="285"/>
    </location>
</feature>
<protein>
    <recommendedName>
        <fullName evidence="3">RING-type E3 ubiquitin transferase</fullName>
        <ecNumber evidence="3">2.3.2.27</ecNumber>
    </recommendedName>
</protein>
<evidence type="ECO:0000256" key="6">
    <source>
        <dbReference type="ARBA" id="ARBA00035113"/>
    </source>
</evidence>
<dbReference type="PANTHER" id="PTHR22938">
    <property type="entry name" value="ZINC FINGER PROTEIN 598"/>
    <property type="match status" value="1"/>
</dbReference>
<dbReference type="InterPro" id="IPR001841">
    <property type="entry name" value="Znf_RING"/>
</dbReference>
<dbReference type="PANTHER" id="PTHR22938:SF0">
    <property type="entry name" value="E3 UBIQUITIN-PROTEIN LIGASE ZNF598"/>
    <property type="match status" value="1"/>
</dbReference>
<reference evidence="10" key="1">
    <citation type="journal article" date="2024" name="Gigascience">
        <title>Chromosome-level genome of the poultry shaft louse Menopon gallinae provides insight into the host-switching and adaptive evolution of parasitic lice.</title>
        <authorList>
            <person name="Xu Y."/>
            <person name="Ma L."/>
            <person name="Liu S."/>
            <person name="Liang Y."/>
            <person name="Liu Q."/>
            <person name="He Z."/>
            <person name="Tian L."/>
            <person name="Duan Y."/>
            <person name="Cai W."/>
            <person name="Li H."/>
            <person name="Song F."/>
        </authorList>
    </citation>
    <scope>NUCLEOTIDE SEQUENCE</scope>
    <source>
        <strain evidence="10">Cailab_2023a</strain>
    </source>
</reference>
<feature type="region of interest" description="Disordered" evidence="8">
    <location>
        <begin position="273"/>
        <end position="295"/>
    </location>
</feature>
<dbReference type="GO" id="GO:0016567">
    <property type="term" value="P:protein ubiquitination"/>
    <property type="evidence" value="ECO:0007669"/>
    <property type="project" value="TreeGrafter"/>
</dbReference>
<keyword evidence="4 7" id="KW-0863">Zinc-finger</keyword>
<dbReference type="InterPro" id="IPR013083">
    <property type="entry name" value="Znf_RING/FYVE/PHD"/>
</dbReference>
<comment type="catalytic activity">
    <reaction evidence="1">
        <text>S-ubiquitinyl-[E2 ubiquitin-conjugating enzyme]-L-cysteine + [acceptor protein]-L-lysine = [E2 ubiquitin-conjugating enzyme]-L-cysteine + N(6)-ubiquitinyl-[acceptor protein]-L-lysine.</text>
        <dbReference type="EC" id="2.3.2.27"/>
    </reaction>
</comment>
<dbReference type="PROSITE" id="PS00028">
    <property type="entry name" value="ZINC_FINGER_C2H2_1"/>
    <property type="match status" value="1"/>
</dbReference>
<dbReference type="EC" id="2.3.2.27" evidence="3"/>
<comment type="caution">
    <text evidence="10">The sequence shown here is derived from an EMBL/GenBank/DDBJ whole genome shotgun (WGS) entry which is preliminary data.</text>
</comment>
<dbReference type="Gene3D" id="3.30.40.10">
    <property type="entry name" value="Zinc/RING finger domain, C3HC4 (zinc finger)"/>
    <property type="match status" value="1"/>
</dbReference>
<dbReference type="Pfam" id="PF23230">
    <property type="entry name" value="zf-C2H2_13"/>
    <property type="match status" value="1"/>
</dbReference>
<keyword evidence="4 7" id="KW-0479">Metal-binding</keyword>
<dbReference type="PROSITE" id="PS50089">
    <property type="entry name" value="ZF_RING_2"/>
    <property type="match status" value="1"/>
</dbReference>
<feature type="domain" description="RING-type" evidence="9">
    <location>
        <begin position="13"/>
        <end position="53"/>
    </location>
</feature>
<dbReference type="GO" id="GO:0043022">
    <property type="term" value="F:ribosome binding"/>
    <property type="evidence" value="ECO:0007669"/>
    <property type="project" value="TreeGrafter"/>
</dbReference>
<dbReference type="GO" id="GO:0008270">
    <property type="term" value="F:zinc ion binding"/>
    <property type="evidence" value="ECO:0007669"/>
    <property type="project" value="UniProtKB-KW"/>
</dbReference>
<dbReference type="InterPro" id="IPR013087">
    <property type="entry name" value="Znf_C2H2_type"/>
</dbReference>
<evidence type="ECO:0000256" key="5">
    <source>
        <dbReference type="ARBA" id="ARBA00022833"/>
    </source>
</evidence>
<dbReference type="InterPro" id="IPR044288">
    <property type="entry name" value="ZNF598/HEL2"/>
</dbReference>
<evidence type="ECO:0000256" key="1">
    <source>
        <dbReference type="ARBA" id="ARBA00000900"/>
    </source>
</evidence>
<evidence type="ECO:0000256" key="7">
    <source>
        <dbReference type="PROSITE-ProRule" id="PRU00175"/>
    </source>
</evidence>
<dbReference type="EMBL" id="JARGDH010000001">
    <property type="protein sequence ID" value="KAL0278291.1"/>
    <property type="molecule type" value="Genomic_DNA"/>
</dbReference>
<evidence type="ECO:0000256" key="2">
    <source>
        <dbReference type="ARBA" id="ARBA00004906"/>
    </source>
</evidence>
<proteinExistence type="inferred from homology"/>
<evidence type="ECO:0000256" key="3">
    <source>
        <dbReference type="ARBA" id="ARBA00012483"/>
    </source>
</evidence>
<evidence type="ECO:0000313" key="10">
    <source>
        <dbReference type="EMBL" id="KAL0278291.1"/>
    </source>
</evidence>
<dbReference type="CDD" id="cd16615">
    <property type="entry name" value="RING-HC_ZNF598"/>
    <property type="match status" value="1"/>
</dbReference>
<name>A0AAW2I927_9NEOP</name>
<evidence type="ECO:0000259" key="9">
    <source>
        <dbReference type="PROSITE" id="PS50089"/>
    </source>
</evidence>
<organism evidence="10">
    <name type="scientific">Menopon gallinae</name>
    <name type="common">poultry shaft louse</name>
    <dbReference type="NCBI Taxonomy" id="328185"/>
    <lineage>
        <taxon>Eukaryota</taxon>
        <taxon>Metazoa</taxon>
        <taxon>Ecdysozoa</taxon>
        <taxon>Arthropoda</taxon>
        <taxon>Hexapoda</taxon>
        <taxon>Insecta</taxon>
        <taxon>Pterygota</taxon>
        <taxon>Neoptera</taxon>
        <taxon>Paraneoptera</taxon>
        <taxon>Psocodea</taxon>
        <taxon>Troctomorpha</taxon>
        <taxon>Phthiraptera</taxon>
        <taxon>Amblycera</taxon>
        <taxon>Menoponidae</taxon>
        <taxon>Menopon</taxon>
    </lineage>
</organism>
<dbReference type="SMART" id="SM00355">
    <property type="entry name" value="ZnF_C2H2"/>
    <property type="match status" value="4"/>
</dbReference>
<dbReference type="InterPro" id="IPR041888">
    <property type="entry name" value="RING-HC_ZNF598/HEL2"/>
</dbReference>
<evidence type="ECO:0000256" key="4">
    <source>
        <dbReference type="ARBA" id="ARBA00022771"/>
    </source>
</evidence>
<sequence length="295" mass="35136">MSSDSADGFDNLCVVCFKNVDIYSVGSCDHMVCYECSTRMRVLCRQNECPICRQDLPKVIFSYSLKPFSEIVNSASYEDKKYKIHFQNKKIQDAFYKLLEHSCSICQNRQFKTFQHLYDHMRREHELYYCDLCVEHLRIFTSERRSYTKADLSQHRRKGDPDDRSHRGHPLCEFCQVRFMDNDFLYRHLRKDHLFCHFCDADGHDLYYSSYDYLRDHFREEHYLCEEGACIDEKFTPVFRTEIDLKAHRMSVHGRTMGKAAAKQARTLELEFTLKPRPRQQENSRKGKPSQFDAG</sequence>
<dbReference type="Pfam" id="PF25447">
    <property type="entry name" value="RING_ZNF598"/>
    <property type="match status" value="1"/>
</dbReference>
<dbReference type="GO" id="GO:0061630">
    <property type="term" value="F:ubiquitin protein ligase activity"/>
    <property type="evidence" value="ECO:0007669"/>
    <property type="project" value="UniProtKB-EC"/>
</dbReference>
<comment type="similarity">
    <text evidence="6">Belongs to the ZNF598/HEL2 family.</text>
</comment>
<evidence type="ECO:0000256" key="8">
    <source>
        <dbReference type="SAM" id="MobiDB-lite"/>
    </source>
</evidence>